<comment type="caution">
    <text evidence="1">The sequence shown here is derived from an EMBL/GenBank/DDBJ whole genome shotgun (WGS) entry which is preliminary data.</text>
</comment>
<dbReference type="EMBL" id="JBHFFA010000003">
    <property type="protein sequence ID" value="KAL2632970.1"/>
    <property type="molecule type" value="Genomic_DNA"/>
</dbReference>
<proteinExistence type="predicted"/>
<sequence>MNHLTAATLRKFIEFHSQGGCYSKRWLKREDVFWVQSAVDSDHYPSRFPPVLQDRARFSYQGELDHKLGNVPDCRWFSISDGCLLFGWSQAVICFPIVLTPEGLFCRKLLPLSPGEETNREVTTLSPPAQGSL</sequence>
<evidence type="ECO:0000313" key="1">
    <source>
        <dbReference type="EMBL" id="KAL2632970.1"/>
    </source>
</evidence>
<accession>A0ABD1YQP6</accession>
<organism evidence="1 2">
    <name type="scientific">Riccia fluitans</name>
    <dbReference type="NCBI Taxonomy" id="41844"/>
    <lineage>
        <taxon>Eukaryota</taxon>
        <taxon>Viridiplantae</taxon>
        <taxon>Streptophyta</taxon>
        <taxon>Embryophyta</taxon>
        <taxon>Marchantiophyta</taxon>
        <taxon>Marchantiopsida</taxon>
        <taxon>Marchantiidae</taxon>
        <taxon>Marchantiales</taxon>
        <taxon>Ricciaceae</taxon>
        <taxon>Riccia</taxon>
    </lineage>
</organism>
<keyword evidence="2" id="KW-1185">Reference proteome</keyword>
<dbReference type="Proteomes" id="UP001605036">
    <property type="component" value="Unassembled WGS sequence"/>
</dbReference>
<name>A0ABD1YQP6_9MARC</name>
<protein>
    <submittedName>
        <fullName evidence="1">Uncharacterized protein</fullName>
    </submittedName>
</protein>
<gene>
    <name evidence="1" type="ORF">R1flu_004449</name>
</gene>
<evidence type="ECO:0000313" key="2">
    <source>
        <dbReference type="Proteomes" id="UP001605036"/>
    </source>
</evidence>
<reference evidence="1 2" key="1">
    <citation type="submission" date="2024-09" db="EMBL/GenBank/DDBJ databases">
        <title>Chromosome-scale assembly of Riccia fluitans.</title>
        <authorList>
            <person name="Paukszto L."/>
            <person name="Sawicki J."/>
            <person name="Karawczyk K."/>
            <person name="Piernik-Szablinska J."/>
            <person name="Szczecinska M."/>
            <person name="Mazdziarz M."/>
        </authorList>
    </citation>
    <scope>NUCLEOTIDE SEQUENCE [LARGE SCALE GENOMIC DNA]</scope>
    <source>
        <strain evidence="1">Rf_01</strain>
        <tissue evidence="1">Aerial parts of the thallus</tissue>
    </source>
</reference>
<dbReference type="AlphaFoldDB" id="A0ABD1YQP6"/>